<sequence length="202" mass="23427">MKALYQCVFLLGTKTLHNIKFSCIMTYVFLKPNPSNFKHLESIKVWLCAGTPNTFDETISPGSWKFNRFHETSRQGLFVGDLVASRVSFLSVQICFRNSSESAFKEKGSIIESHERPIFWTSIPILDERPLSGRTCTSVHLLDERPLLDERFERYARAWTSVSSVMHERGRASTFWTSVYFLDERPLRAERASLWNERAFAM</sequence>
<dbReference type="AlphaFoldDB" id="A0A0L9VQW6"/>
<dbReference type="Gramene" id="KOM57277">
    <property type="protein sequence ID" value="KOM57277"/>
    <property type="gene ID" value="LR48_Vigan11g030900"/>
</dbReference>
<proteinExistence type="predicted"/>
<dbReference type="EMBL" id="CM003381">
    <property type="protein sequence ID" value="KOM57277.1"/>
    <property type="molecule type" value="Genomic_DNA"/>
</dbReference>
<dbReference type="Proteomes" id="UP000053144">
    <property type="component" value="Chromosome 11"/>
</dbReference>
<name>A0A0L9VQW6_PHAAN</name>
<evidence type="ECO:0000313" key="2">
    <source>
        <dbReference type="Proteomes" id="UP000053144"/>
    </source>
</evidence>
<protein>
    <submittedName>
        <fullName evidence="1">Uncharacterized protein</fullName>
    </submittedName>
</protein>
<reference evidence="2" key="1">
    <citation type="journal article" date="2015" name="Proc. Natl. Acad. Sci. U.S.A.">
        <title>Genome sequencing of adzuki bean (Vigna angularis) provides insight into high starch and low fat accumulation and domestication.</title>
        <authorList>
            <person name="Yang K."/>
            <person name="Tian Z."/>
            <person name="Chen C."/>
            <person name="Luo L."/>
            <person name="Zhao B."/>
            <person name="Wang Z."/>
            <person name="Yu L."/>
            <person name="Li Y."/>
            <person name="Sun Y."/>
            <person name="Li W."/>
            <person name="Chen Y."/>
            <person name="Li Y."/>
            <person name="Zhang Y."/>
            <person name="Ai D."/>
            <person name="Zhao J."/>
            <person name="Shang C."/>
            <person name="Ma Y."/>
            <person name="Wu B."/>
            <person name="Wang M."/>
            <person name="Gao L."/>
            <person name="Sun D."/>
            <person name="Zhang P."/>
            <person name="Guo F."/>
            <person name="Wang W."/>
            <person name="Li Y."/>
            <person name="Wang J."/>
            <person name="Varshney R.K."/>
            <person name="Wang J."/>
            <person name="Ling H.Q."/>
            <person name="Wan P."/>
        </authorList>
    </citation>
    <scope>NUCLEOTIDE SEQUENCE</scope>
    <source>
        <strain evidence="2">cv. Jingnong 6</strain>
    </source>
</reference>
<organism evidence="1 2">
    <name type="scientific">Phaseolus angularis</name>
    <name type="common">Azuki bean</name>
    <name type="synonym">Vigna angularis</name>
    <dbReference type="NCBI Taxonomy" id="3914"/>
    <lineage>
        <taxon>Eukaryota</taxon>
        <taxon>Viridiplantae</taxon>
        <taxon>Streptophyta</taxon>
        <taxon>Embryophyta</taxon>
        <taxon>Tracheophyta</taxon>
        <taxon>Spermatophyta</taxon>
        <taxon>Magnoliopsida</taxon>
        <taxon>eudicotyledons</taxon>
        <taxon>Gunneridae</taxon>
        <taxon>Pentapetalae</taxon>
        <taxon>rosids</taxon>
        <taxon>fabids</taxon>
        <taxon>Fabales</taxon>
        <taxon>Fabaceae</taxon>
        <taxon>Papilionoideae</taxon>
        <taxon>50 kb inversion clade</taxon>
        <taxon>NPAAA clade</taxon>
        <taxon>indigoferoid/millettioid clade</taxon>
        <taxon>Phaseoleae</taxon>
        <taxon>Vigna</taxon>
    </lineage>
</organism>
<accession>A0A0L9VQW6</accession>
<evidence type="ECO:0000313" key="1">
    <source>
        <dbReference type="EMBL" id="KOM57277.1"/>
    </source>
</evidence>
<gene>
    <name evidence="1" type="ORF">LR48_Vigan11g030900</name>
</gene>